<proteinExistence type="predicted"/>
<organism evidence="1 2">
    <name type="scientific">Oryza sativa subsp. japonica</name>
    <name type="common">Rice</name>
    <dbReference type="NCBI Taxonomy" id="39947"/>
    <lineage>
        <taxon>Eukaryota</taxon>
        <taxon>Viridiplantae</taxon>
        <taxon>Streptophyta</taxon>
        <taxon>Embryophyta</taxon>
        <taxon>Tracheophyta</taxon>
        <taxon>Spermatophyta</taxon>
        <taxon>Magnoliopsida</taxon>
        <taxon>Liliopsida</taxon>
        <taxon>Poales</taxon>
        <taxon>Poaceae</taxon>
        <taxon>BOP clade</taxon>
        <taxon>Oryzoideae</taxon>
        <taxon>Oryzeae</taxon>
        <taxon>Oryzinae</taxon>
        <taxon>Oryza</taxon>
        <taxon>Oryza sativa</taxon>
    </lineage>
</organism>
<name>A0A0P0VMV3_ORYSJ</name>
<reference evidence="2" key="1">
    <citation type="journal article" date="2005" name="Nature">
        <title>The map-based sequence of the rice genome.</title>
        <authorList>
            <consortium name="International rice genome sequencing project (IRGSP)"/>
            <person name="Matsumoto T."/>
            <person name="Wu J."/>
            <person name="Kanamori H."/>
            <person name="Katayose Y."/>
            <person name="Fujisawa M."/>
            <person name="Namiki N."/>
            <person name="Mizuno H."/>
            <person name="Yamamoto K."/>
            <person name="Antonio B.A."/>
            <person name="Baba T."/>
            <person name="Sakata K."/>
            <person name="Nagamura Y."/>
            <person name="Aoki H."/>
            <person name="Arikawa K."/>
            <person name="Arita K."/>
            <person name="Bito T."/>
            <person name="Chiden Y."/>
            <person name="Fujitsuka N."/>
            <person name="Fukunaka R."/>
            <person name="Hamada M."/>
            <person name="Harada C."/>
            <person name="Hayashi A."/>
            <person name="Hijishita S."/>
            <person name="Honda M."/>
            <person name="Hosokawa S."/>
            <person name="Ichikawa Y."/>
            <person name="Idonuma A."/>
            <person name="Iijima M."/>
            <person name="Ikeda M."/>
            <person name="Ikeno M."/>
            <person name="Ito K."/>
            <person name="Ito S."/>
            <person name="Ito T."/>
            <person name="Ito Y."/>
            <person name="Ito Y."/>
            <person name="Iwabuchi A."/>
            <person name="Kamiya K."/>
            <person name="Karasawa W."/>
            <person name="Kurita K."/>
            <person name="Katagiri S."/>
            <person name="Kikuta A."/>
            <person name="Kobayashi H."/>
            <person name="Kobayashi N."/>
            <person name="Machita K."/>
            <person name="Maehara T."/>
            <person name="Masukawa M."/>
            <person name="Mizubayashi T."/>
            <person name="Mukai Y."/>
            <person name="Nagasaki H."/>
            <person name="Nagata Y."/>
            <person name="Naito S."/>
            <person name="Nakashima M."/>
            <person name="Nakama Y."/>
            <person name="Nakamichi Y."/>
            <person name="Nakamura M."/>
            <person name="Meguro A."/>
            <person name="Negishi M."/>
            <person name="Ohta I."/>
            <person name="Ohta T."/>
            <person name="Okamoto M."/>
            <person name="Ono N."/>
            <person name="Saji S."/>
            <person name="Sakaguchi M."/>
            <person name="Sakai K."/>
            <person name="Shibata M."/>
            <person name="Shimokawa T."/>
            <person name="Song J."/>
            <person name="Takazaki Y."/>
            <person name="Terasawa K."/>
            <person name="Tsugane M."/>
            <person name="Tsuji K."/>
            <person name="Ueda S."/>
            <person name="Waki K."/>
            <person name="Yamagata H."/>
            <person name="Yamamoto M."/>
            <person name="Yamamoto S."/>
            <person name="Yamane H."/>
            <person name="Yoshiki S."/>
            <person name="Yoshihara R."/>
            <person name="Yukawa K."/>
            <person name="Zhong H."/>
            <person name="Yano M."/>
            <person name="Yuan Q."/>
            <person name="Ouyang S."/>
            <person name="Liu J."/>
            <person name="Jones K.M."/>
            <person name="Gansberger K."/>
            <person name="Moffat K."/>
            <person name="Hill J."/>
            <person name="Bera J."/>
            <person name="Fadrosh D."/>
            <person name="Jin S."/>
            <person name="Johri S."/>
            <person name="Kim M."/>
            <person name="Overton L."/>
            <person name="Reardon M."/>
            <person name="Tsitrin T."/>
            <person name="Vuong H."/>
            <person name="Weaver B."/>
            <person name="Ciecko A."/>
            <person name="Tallon L."/>
            <person name="Jackson J."/>
            <person name="Pai G."/>
            <person name="Aken S.V."/>
            <person name="Utterback T."/>
            <person name="Reidmuller S."/>
            <person name="Feldblyum T."/>
            <person name="Hsiao J."/>
            <person name="Zismann V."/>
            <person name="Iobst S."/>
            <person name="de Vazeille A.R."/>
            <person name="Buell C.R."/>
            <person name="Ying K."/>
            <person name="Li Y."/>
            <person name="Lu T."/>
            <person name="Huang Y."/>
            <person name="Zhao Q."/>
            <person name="Feng Q."/>
            <person name="Zhang L."/>
            <person name="Zhu J."/>
            <person name="Weng Q."/>
            <person name="Mu J."/>
            <person name="Lu Y."/>
            <person name="Fan D."/>
            <person name="Liu Y."/>
            <person name="Guan J."/>
            <person name="Zhang Y."/>
            <person name="Yu S."/>
            <person name="Liu X."/>
            <person name="Zhang Y."/>
            <person name="Hong G."/>
            <person name="Han B."/>
            <person name="Choisne N."/>
            <person name="Demange N."/>
            <person name="Orjeda G."/>
            <person name="Samain S."/>
            <person name="Cattolico L."/>
            <person name="Pelletier E."/>
            <person name="Couloux A."/>
            <person name="Segurens B."/>
            <person name="Wincker P."/>
            <person name="D'Hont A."/>
            <person name="Scarpelli C."/>
            <person name="Weissenbach J."/>
            <person name="Salanoubat M."/>
            <person name="Quetier F."/>
            <person name="Yu Y."/>
            <person name="Kim H.R."/>
            <person name="Rambo T."/>
            <person name="Currie J."/>
            <person name="Collura K."/>
            <person name="Luo M."/>
            <person name="Yang T."/>
            <person name="Ammiraju J.S.S."/>
            <person name="Engler F."/>
            <person name="Soderlund C."/>
            <person name="Wing R.A."/>
            <person name="Palmer L.E."/>
            <person name="de la Bastide M."/>
            <person name="Spiegel L."/>
            <person name="Nascimento L."/>
            <person name="Zutavern T."/>
            <person name="O'Shaughnessy A."/>
            <person name="Dike S."/>
            <person name="Dedhia N."/>
            <person name="Preston R."/>
            <person name="Balija V."/>
            <person name="McCombie W.R."/>
            <person name="Chow T."/>
            <person name="Chen H."/>
            <person name="Chung M."/>
            <person name="Chen C."/>
            <person name="Shaw J."/>
            <person name="Wu H."/>
            <person name="Hsiao K."/>
            <person name="Chao Y."/>
            <person name="Chu M."/>
            <person name="Cheng C."/>
            <person name="Hour A."/>
            <person name="Lee P."/>
            <person name="Lin S."/>
            <person name="Lin Y."/>
            <person name="Liou J."/>
            <person name="Liu S."/>
            <person name="Hsing Y."/>
            <person name="Raghuvanshi S."/>
            <person name="Mohanty A."/>
            <person name="Bharti A.K."/>
            <person name="Gaur A."/>
            <person name="Gupta V."/>
            <person name="Kumar D."/>
            <person name="Ravi V."/>
            <person name="Vij S."/>
            <person name="Kapur A."/>
            <person name="Khurana P."/>
            <person name="Khurana P."/>
            <person name="Khurana J.P."/>
            <person name="Tyagi A.K."/>
            <person name="Gaikwad K."/>
            <person name="Singh A."/>
            <person name="Dalal V."/>
            <person name="Srivastava S."/>
            <person name="Dixit A."/>
            <person name="Pal A.K."/>
            <person name="Ghazi I.A."/>
            <person name="Yadav M."/>
            <person name="Pandit A."/>
            <person name="Bhargava A."/>
            <person name="Sureshbabu K."/>
            <person name="Batra K."/>
            <person name="Sharma T.R."/>
            <person name="Mohapatra T."/>
            <person name="Singh N.K."/>
            <person name="Messing J."/>
            <person name="Nelson A.B."/>
            <person name="Fuks G."/>
            <person name="Kavchok S."/>
            <person name="Keizer G."/>
            <person name="Linton E."/>
            <person name="Llaca V."/>
            <person name="Song R."/>
            <person name="Tanyolac B."/>
            <person name="Young S."/>
            <person name="Ho-Il K."/>
            <person name="Hahn J.H."/>
            <person name="Sangsakoo G."/>
            <person name="Vanavichit A."/>
            <person name="de Mattos Luiz.A.T."/>
            <person name="Zimmer P.D."/>
            <person name="Malone G."/>
            <person name="Dellagostin O."/>
            <person name="de Oliveira A.C."/>
            <person name="Bevan M."/>
            <person name="Bancroft I."/>
            <person name="Minx P."/>
            <person name="Cordum H."/>
            <person name="Wilson R."/>
            <person name="Cheng Z."/>
            <person name="Jin W."/>
            <person name="Jiang J."/>
            <person name="Leong S.A."/>
            <person name="Iwama H."/>
            <person name="Gojobori T."/>
            <person name="Itoh T."/>
            <person name="Niimura Y."/>
            <person name="Fujii Y."/>
            <person name="Habara T."/>
            <person name="Sakai H."/>
            <person name="Sato Y."/>
            <person name="Wilson G."/>
            <person name="Kumar K."/>
            <person name="McCouch S."/>
            <person name="Juretic N."/>
            <person name="Hoen D."/>
            <person name="Wright S."/>
            <person name="Bruskiewich R."/>
            <person name="Bureau T."/>
            <person name="Miyao A."/>
            <person name="Hirochika H."/>
            <person name="Nishikawa T."/>
            <person name="Kadowaki K."/>
            <person name="Sugiura M."/>
            <person name="Burr B."/>
            <person name="Sasaki T."/>
        </authorList>
    </citation>
    <scope>NUCLEOTIDE SEQUENCE [LARGE SCALE GENOMIC DNA]</scope>
    <source>
        <strain evidence="2">cv. Nipponbare</strain>
    </source>
</reference>
<dbReference type="AlphaFoldDB" id="A0A0P0VMV3"/>
<protein>
    <submittedName>
        <fullName evidence="1">Os02g0656550 protein</fullName>
    </submittedName>
</protein>
<sequence>MLGHAFIIDGLVIPGFITSPGLDLIRSCRPSRWVRTNWKPHRASVREIVCSVKRSSNFLLNFGWSLSCKTKTMSPVTTHSFISFTLEYNLLAMLHSLLNMNL</sequence>
<dbReference type="Gramene" id="Os02t0656550-00">
    <property type="protein sequence ID" value="Os02t0656550-00"/>
    <property type="gene ID" value="Os02g0656550"/>
</dbReference>
<gene>
    <name evidence="1" type="ordered locus">Os02g0656550</name>
    <name evidence="1" type="ORF">OSNPB_020656550</name>
</gene>
<reference evidence="1 2" key="2">
    <citation type="journal article" date="2013" name="Plant Cell Physiol.">
        <title>Rice Annotation Project Database (RAP-DB): an integrative and interactive database for rice genomics.</title>
        <authorList>
            <person name="Sakai H."/>
            <person name="Lee S.S."/>
            <person name="Tanaka T."/>
            <person name="Numa H."/>
            <person name="Kim J."/>
            <person name="Kawahara Y."/>
            <person name="Wakimoto H."/>
            <person name="Yang C.C."/>
            <person name="Iwamoto M."/>
            <person name="Abe T."/>
            <person name="Yamada Y."/>
            <person name="Muto A."/>
            <person name="Inokuchi H."/>
            <person name="Ikemura T."/>
            <person name="Matsumoto T."/>
            <person name="Sasaki T."/>
            <person name="Itoh T."/>
        </authorList>
    </citation>
    <scope>NUCLEOTIDE SEQUENCE [LARGE SCALE GENOMIC DNA]</scope>
    <source>
        <strain evidence="2">cv. Nipponbare</strain>
    </source>
</reference>
<evidence type="ECO:0000313" key="1">
    <source>
        <dbReference type="EMBL" id="BAS80104.1"/>
    </source>
</evidence>
<dbReference type="PaxDb" id="39947-A0A0P0VMV3"/>
<evidence type="ECO:0000313" key="2">
    <source>
        <dbReference type="Proteomes" id="UP000059680"/>
    </source>
</evidence>
<dbReference type="EMBL" id="AP014958">
    <property type="protein sequence ID" value="BAS80104.1"/>
    <property type="molecule type" value="Genomic_DNA"/>
</dbReference>
<accession>A0A0P0VMV3</accession>
<dbReference type="Proteomes" id="UP000059680">
    <property type="component" value="Chromosome 2"/>
</dbReference>
<reference evidence="1 2" key="3">
    <citation type="journal article" date="2013" name="Rice">
        <title>Improvement of the Oryza sativa Nipponbare reference genome using next generation sequence and optical map data.</title>
        <authorList>
            <person name="Kawahara Y."/>
            <person name="de la Bastide M."/>
            <person name="Hamilton J.P."/>
            <person name="Kanamori H."/>
            <person name="McCombie W.R."/>
            <person name="Ouyang S."/>
            <person name="Schwartz D.C."/>
            <person name="Tanaka T."/>
            <person name="Wu J."/>
            <person name="Zhou S."/>
            <person name="Childs K.L."/>
            <person name="Davidson R.M."/>
            <person name="Lin H."/>
            <person name="Quesada-Ocampo L."/>
            <person name="Vaillancourt B."/>
            <person name="Sakai H."/>
            <person name="Lee S.S."/>
            <person name="Kim J."/>
            <person name="Numa H."/>
            <person name="Itoh T."/>
            <person name="Buell C.R."/>
            <person name="Matsumoto T."/>
        </authorList>
    </citation>
    <scope>NUCLEOTIDE SEQUENCE [LARGE SCALE GENOMIC DNA]</scope>
    <source>
        <strain evidence="2">cv. Nipponbare</strain>
    </source>
</reference>
<dbReference type="InParanoid" id="A0A0P0VMV3"/>
<feature type="non-terminal residue" evidence="1">
    <location>
        <position position="1"/>
    </location>
</feature>
<keyword evidence="2" id="KW-1185">Reference proteome</keyword>